<gene>
    <name evidence="1" type="ORF">MYCTH_87980</name>
</gene>
<dbReference type="VEuPathDB" id="FungiDB:MYCTH_87980"/>
<dbReference type="KEGG" id="mtm:MYCTH_87980"/>
<dbReference type="RefSeq" id="XP_003663055.1">
    <property type="nucleotide sequence ID" value="XM_003663007.1"/>
</dbReference>
<organism evidence="1 2">
    <name type="scientific">Thermothelomyces thermophilus (strain ATCC 42464 / BCRC 31852 / DSM 1799)</name>
    <name type="common">Sporotrichum thermophile</name>
    <dbReference type="NCBI Taxonomy" id="573729"/>
    <lineage>
        <taxon>Eukaryota</taxon>
        <taxon>Fungi</taxon>
        <taxon>Dikarya</taxon>
        <taxon>Ascomycota</taxon>
        <taxon>Pezizomycotina</taxon>
        <taxon>Sordariomycetes</taxon>
        <taxon>Sordariomycetidae</taxon>
        <taxon>Sordariales</taxon>
        <taxon>Chaetomiaceae</taxon>
        <taxon>Thermothelomyces</taxon>
    </lineage>
</organism>
<dbReference type="InParanoid" id="G2QEM7"/>
<sequence length="76" mass="8030">MAGVLRDKPRFSRGLELLPLATTRVGLSESHRTVLLALAHCDPSTGLGSLAGCETLSPLRLSLPKPHTFALLVLGV</sequence>
<dbReference type="EMBL" id="CP003004">
    <property type="protein sequence ID" value="AEO57810.1"/>
    <property type="molecule type" value="Genomic_DNA"/>
</dbReference>
<proteinExistence type="predicted"/>
<reference evidence="1 2" key="1">
    <citation type="journal article" date="2011" name="Nat. Biotechnol.">
        <title>Comparative genomic analysis of the thermophilic biomass-degrading fungi Myceliophthora thermophila and Thielavia terrestris.</title>
        <authorList>
            <person name="Berka R.M."/>
            <person name="Grigoriev I.V."/>
            <person name="Otillar R."/>
            <person name="Salamov A."/>
            <person name="Grimwood J."/>
            <person name="Reid I."/>
            <person name="Ishmael N."/>
            <person name="John T."/>
            <person name="Darmond C."/>
            <person name="Moisan M.-C."/>
            <person name="Henrissat B."/>
            <person name="Coutinho P.M."/>
            <person name="Lombard V."/>
            <person name="Natvig D.O."/>
            <person name="Lindquist E."/>
            <person name="Schmutz J."/>
            <person name="Lucas S."/>
            <person name="Harris P."/>
            <person name="Powlowski J."/>
            <person name="Bellemare A."/>
            <person name="Taylor D."/>
            <person name="Butler G."/>
            <person name="de Vries R.P."/>
            <person name="Allijn I.E."/>
            <person name="van den Brink J."/>
            <person name="Ushinsky S."/>
            <person name="Storms R."/>
            <person name="Powell A.J."/>
            <person name="Paulsen I.T."/>
            <person name="Elbourne L.D.H."/>
            <person name="Baker S.E."/>
            <person name="Magnuson J."/>
            <person name="LaBoissiere S."/>
            <person name="Clutterbuck A.J."/>
            <person name="Martinez D."/>
            <person name="Wogulis M."/>
            <person name="de Leon A.L."/>
            <person name="Rey M.W."/>
            <person name="Tsang A."/>
        </authorList>
    </citation>
    <scope>NUCLEOTIDE SEQUENCE [LARGE SCALE GENOMIC DNA]</scope>
    <source>
        <strain evidence="2">ATCC 42464 / BCRC 31852 / DSM 1799</strain>
    </source>
</reference>
<name>G2QEM7_THET4</name>
<dbReference type="HOGENOM" id="CLU_2656171_0_0_1"/>
<dbReference type="Proteomes" id="UP000007322">
    <property type="component" value="Chromosome 3"/>
</dbReference>
<evidence type="ECO:0000313" key="2">
    <source>
        <dbReference type="Proteomes" id="UP000007322"/>
    </source>
</evidence>
<accession>G2QEM7</accession>
<protein>
    <submittedName>
        <fullName evidence="1">Uncharacterized protein</fullName>
    </submittedName>
</protein>
<dbReference type="GeneID" id="11507681"/>
<dbReference type="AlphaFoldDB" id="G2QEM7"/>
<evidence type="ECO:0000313" key="1">
    <source>
        <dbReference type="EMBL" id="AEO57810.1"/>
    </source>
</evidence>
<keyword evidence="2" id="KW-1185">Reference proteome</keyword>